<dbReference type="GO" id="GO:0033615">
    <property type="term" value="P:mitochondrial proton-transporting ATP synthase complex assembly"/>
    <property type="evidence" value="ECO:0007669"/>
    <property type="project" value="TreeGrafter"/>
</dbReference>
<organism evidence="6">
    <name type="scientific">Culex tarsalis</name>
    <name type="common">Encephalitis mosquito</name>
    <dbReference type="NCBI Taxonomy" id="7177"/>
    <lineage>
        <taxon>Eukaryota</taxon>
        <taxon>Metazoa</taxon>
        <taxon>Ecdysozoa</taxon>
        <taxon>Arthropoda</taxon>
        <taxon>Hexapoda</taxon>
        <taxon>Insecta</taxon>
        <taxon>Pterygota</taxon>
        <taxon>Neoptera</taxon>
        <taxon>Endopterygota</taxon>
        <taxon>Diptera</taxon>
        <taxon>Nematocera</taxon>
        <taxon>Culicoidea</taxon>
        <taxon>Culicidae</taxon>
        <taxon>Culicinae</taxon>
        <taxon>Culicini</taxon>
        <taxon>Culex</taxon>
        <taxon>Culex</taxon>
    </lineage>
</organism>
<comment type="similarity">
    <text evidence="2">Belongs to the ATP12 family.</text>
</comment>
<evidence type="ECO:0000256" key="4">
    <source>
        <dbReference type="ARBA" id="ARBA00023128"/>
    </source>
</evidence>
<dbReference type="EMBL" id="GFDL01010016">
    <property type="protein sequence ID" value="JAV25029.1"/>
    <property type="molecule type" value="Transcribed_RNA"/>
</dbReference>
<evidence type="ECO:0000313" key="6">
    <source>
        <dbReference type="EMBL" id="JAV25029.1"/>
    </source>
</evidence>
<dbReference type="InterPro" id="IPR011419">
    <property type="entry name" value="ATP12_ATP_synth-F1-assembly"/>
</dbReference>
<keyword evidence="5" id="KW-0143">Chaperone</keyword>
<evidence type="ECO:0000256" key="2">
    <source>
        <dbReference type="ARBA" id="ARBA00008231"/>
    </source>
</evidence>
<dbReference type="PANTHER" id="PTHR21013">
    <property type="entry name" value="ATP SYNTHASE MITOCHONDRIAL F1 COMPLEX ASSEMBLY FACTOR 2/ATP12 PROTEIN, MITOCHONDRIAL PRECURSOR"/>
    <property type="match status" value="1"/>
</dbReference>
<dbReference type="Gene3D" id="3.30.2180.10">
    <property type="entry name" value="ATP12-like"/>
    <property type="match status" value="1"/>
</dbReference>
<dbReference type="AlphaFoldDB" id="A0A1Q3FBY6"/>
<protein>
    <submittedName>
        <fullName evidence="6">Putative f1-atp synthase assembly protein</fullName>
    </submittedName>
</protein>
<evidence type="ECO:0000256" key="1">
    <source>
        <dbReference type="ARBA" id="ARBA00004173"/>
    </source>
</evidence>
<evidence type="ECO:0000256" key="5">
    <source>
        <dbReference type="ARBA" id="ARBA00023186"/>
    </source>
</evidence>
<dbReference type="PANTHER" id="PTHR21013:SF10">
    <property type="entry name" value="ATP SYNTHASE MITOCHONDRIAL F1 COMPLEX ASSEMBLY FACTOR 2"/>
    <property type="match status" value="1"/>
</dbReference>
<proteinExistence type="inferred from homology"/>
<dbReference type="InterPro" id="IPR023335">
    <property type="entry name" value="ATP12_ortho_dom_sf"/>
</dbReference>
<evidence type="ECO:0000256" key="3">
    <source>
        <dbReference type="ARBA" id="ARBA00022946"/>
    </source>
</evidence>
<dbReference type="SUPFAM" id="SSF160909">
    <property type="entry name" value="ATP12-like"/>
    <property type="match status" value="1"/>
</dbReference>
<keyword evidence="4" id="KW-0496">Mitochondrion</keyword>
<dbReference type="Gene3D" id="1.10.3580.10">
    <property type="entry name" value="ATP12 ATPase"/>
    <property type="match status" value="1"/>
</dbReference>
<accession>A0A1Q3FBY6</accession>
<keyword evidence="3" id="KW-0809">Transit peptide</keyword>
<dbReference type="GO" id="GO:0005739">
    <property type="term" value="C:mitochondrion"/>
    <property type="evidence" value="ECO:0007669"/>
    <property type="project" value="UniProtKB-SubCell"/>
</dbReference>
<dbReference type="InterPro" id="IPR042272">
    <property type="entry name" value="ATP12_ATP_synth-F1-assembly_N"/>
</dbReference>
<name>A0A1Q3FBY6_CULTA</name>
<sequence length="273" mass="30860">MFHNSIKLISRVCSPIVQTSIRHYPAPIKRFYRKTGVISSNGRYEITLDQRKLKTPKGAPFYLESEPLAVAVATEWDAQKETIDRSSMHLTALSSTVLDNPSGLNKLDIVNYLVNYITTDAILFHASEEKRLKELQLAEWSPIVEWFNKRYDVDLKPTDGLEVPSLAPGTAMNISRYLSSYNEAALNGFMFAVDTIKSVVLTFACMDRFISVEKAVLLARLEEEFQLGHWGRVEWAHDLQQLESQARLAAAVMFVHFNSSNAFVKQKIASGEV</sequence>
<dbReference type="Pfam" id="PF07542">
    <property type="entry name" value="ATP12"/>
    <property type="match status" value="1"/>
</dbReference>
<reference evidence="6" key="1">
    <citation type="submission" date="2017-01" db="EMBL/GenBank/DDBJ databases">
        <title>A deep insight into the sialotranscriptome of adult male and female Cluex tarsalis mosquitoes.</title>
        <authorList>
            <person name="Ribeiro J.M."/>
            <person name="Moreira F."/>
            <person name="Bernard K.A."/>
            <person name="Calvo E."/>
        </authorList>
    </citation>
    <scope>NUCLEOTIDE SEQUENCE</scope>
    <source>
        <strain evidence="6">Kern County</strain>
        <tissue evidence="6">Salivary glands</tissue>
    </source>
</reference>
<comment type="subcellular location">
    <subcellularLocation>
        <location evidence="1">Mitochondrion</location>
    </subcellularLocation>
</comment>